<reference evidence="3 4" key="1">
    <citation type="submission" date="2018-11" db="EMBL/GenBank/DDBJ databases">
        <authorList>
            <person name="Na S.W."/>
            <person name="Baik M."/>
        </authorList>
    </citation>
    <scope>NUCLEOTIDE SEQUENCE [LARGE SCALE GENOMIC DNA]</scope>
    <source>
        <strain evidence="3 4">E39</strain>
    </source>
</reference>
<gene>
    <name evidence="3" type="ORF">C7Y71_001525</name>
</gene>
<evidence type="ECO:0000313" key="4">
    <source>
        <dbReference type="Proteomes" id="UP000249375"/>
    </source>
</evidence>
<dbReference type="EMBL" id="CP033459">
    <property type="protein sequence ID" value="QFQ11806.1"/>
    <property type="molecule type" value="Genomic_DNA"/>
</dbReference>
<protein>
    <submittedName>
        <fullName evidence="3">Uncharacterized protein</fullName>
    </submittedName>
</protein>
<sequence>MGDVLVIIGIIFVVLASIAWLFTLILAIYTGEYQRIQKRYDELKRNKKYGREQWWARNFGTTGKSPGITDP</sequence>
<keyword evidence="2" id="KW-1133">Transmembrane helix</keyword>
<evidence type="ECO:0000256" key="1">
    <source>
        <dbReference type="SAM" id="Coils"/>
    </source>
</evidence>
<accession>A0A5P8E4E8</accession>
<dbReference type="Proteomes" id="UP000249375">
    <property type="component" value="Chromosome"/>
</dbReference>
<proteinExistence type="predicted"/>
<keyword evidence="1" id="KW-0175">Coiled coil</keyword>
<evidence type="ECO:0000256" key="2">
    <source>
        <dbReference type="SAM" id="Phobius"/>
    </source>
</evidence>
<name>A0A5P8E4E8_9BACT</name>
<organism evidence="3 4">
    <name type="scientific">Pseudoprevotella muciniphila</name>
    <dbReference type="NCBI Taxonomy" id="2133944"/>
    <lineage>
        <taxon>Bacteria</taxon>
        <taxon>Pseudomonadati</taxon>
        <taxon>Bacteroidota</taxon>
        <taxon>Bacteroidia</taxon>
        <taxon>Bacteroidales</taxon>
        <taxon>Prevotellaceae</taxon>
        <taxon>Pseudoprevotella</taxon>
    </lineage>
</organism>
<evidence type="ECO:0000313" key="3">
    <source>
        <dbReference type="EMBL" id="QFQ11806.1"/>
    </source>
</evidence>
<feature type="transmembrane region" description="Helical" evidence="2">
    <location>
        <begin position="6"/>
        <end position="29"/>
    </location>
</feature>
<keyword evidence="2" id="KW-0812">Transmembrane</keyword>
<keyword evidence="2" id="KW-0472">Membrane</keyword>
<keyword evidence="4" id="KW-1185">Reference proteome</keyword>
<feature type="coiled-coil region" evidence="1">
    <location>
        <begin position="26"/>
        <end position="53"/>
    </location>
</feature>
<dbReference type="KEGG" id="alq:C7Y71_001525"/>
<dbReference type="AlphaFoldDB" id="A0A5P8E4E8"/>